<evidence type="ECO:0000256" key="5">
    <source>
        <dbReference type="ARBA" id="ARBA00022692"/>
    </source>
</evidence>
<dbReference type="SMART" id="SM00220">
    <property type="entry name" value="S_TKc"/>
    <property type="match status" value="1"/>
</dbReference>
<feature type="domain" description="Gnk2-homologous" evidence="19">
    <location>
        <begin position="15"/>
        <end position="122"/>
    </location>
</feature>
<gene>
    <name evidence="20" type="ORF">glysoja_044505</name>
</gene>
<accession>A0A0B2QSW2</accession>
<dbReference type="Gene3D" id="1.10.510.10">
    <property type="entry name" value="Transferase(Phosphotransferase) domain 1"/>
    <property type="match status" value="1"/>
</dbReference>
<evidence type="ECO:0000256" key="10">
    <source>
        <dbReference type="ARBA" id="ARBA00022840"/>
    </source>
</evidence>
<dbReference type="EMBL" id="KN656526">
    <property type="protein sequence ID" value="KHN23189.1"/>
    <property type="molecule type" value="Genomic_DNA"/>
</dbReference>
<dbReference type="PROSITE" id="PS00107">
    <property type="entry name" value="PROTEIN_KINASE_ATP"/>
    <property type="match status" value="1"/>
</dbReference>
<dbReference type="FunFam" id="3.30.430.20:FF:000002">
    <property type="entry name" value="Cysteine-rich receptor-like protein kinase 10"/>
    <property type="match status" value="2"/>
</dbReference>
<name>A0A0B2QSW2_GLYSO</name>
<evidence type="ECO:0000256" key="4">
    <source>
        <dbReference type="ARBA" id="ARBA00022679"/>
    </source>
</evidence>
<keyword evidence="6" id="KW-0732">Signal</keyword>
<dbReference type="Proteomes" id="UP000053555">
    <property type="component" value="Unassembled WGS sequence"/>
</dbReference>
<keyword evidence="8 15" id="KW-0547">Nucleotide-binding</keyword>
<dbReference type="InterPro" id="IPR011009">
    <property type="entry name" value="Kinase-like_dom_sf"/>
</dbReference>
<dbReference type="EC" id="2.7.11.1" evidence="20"/>
<keyword evidence="5 17" id="KW-0812">Transmembrane</keyword>
<dbReference type="GO" id="GO:0005886">
    <property type="term" value="C:plasma membrane"/>
    <property type="evidence" value="ECO:0007669"/>
    <property type="project" value="TreeGrafter"/>
</dbReference>
<evidence type="ECO:0000256" key="14">
    <source>
        <dbReference type="ARBA" id="ARBA00023180"/>
    </source>
</evidence>
<dbReference type="FunFam" id="1.10.510.10:FF:000129">
    <property type="entry name" value="cysteine-rich receptor-like protein kinase 10"/>
    <property type="match status" value="1"/>
</dbReference>
<keyword evidence="4 20" id="KW-0808">Transferase</keyword>
<evidence type="ECO:0000256" key="6">
    <source>
        <dbReference type="ARBA" id="ARBA00022729"/>
    </source>
</evidence>
<dbReference type="Pfam" id="PF07714">
    <property type="entry name" value="PK_Tyr_Ser-Thr"/>
    <property type="match status" value="1"/>
</dbReference>
<feature type="domain" description="Protein kinase" evidence="18">
    <location>
        <begin position="489"/>
        <end position="765"/>
    </location>
</feature>
<comment type="subcellular location">
    <subcellularLocation>
        <location evidence="1">Membrane</location>
        <topology evidence="1">Single-pass membrane protein</topology>
    </subcellularLocation>
</comment>
<evidence type="ECO:0000259" key="18">
    <source>
        <dbReference type="PROSITE" id="PS50011"/>
    </source>
</evidence>
<keyword evidence="9 20" id="KW-0418">Kinase</keyword>
<keyword evidence="2" id="KW-0723">Serine/threonine-protein kinase</keyword>
<feature type="transmembrane region" description="Helical" evidence="17">
    <location>
        <begin position="421"/>
        <end position="445"/>
    </location>
</feature>
<feature type="domain" description="Gnk2-homologous" evidence="19">
    <location>
        <begin position="282"/>
        <end position="390"/>
    </location>
</feature>
<feature type="region of interest" description="Disordered" evidence="16">
    <location>
        <begin position="794"/>
        <end position="821"/>
    </location>
</feature>
<sequence length="821" mass="91877">MLRYSDRSIFNLNEIGPAYFMWSMLNATQVDQFNKVVKDLLDGLKTKAKSGDSQSKYATASVSGPDNRTIYGLVQCTPNLSGPQCDDCLVQSIKEVSHCCNSRLGVRIVRPSCNLRFETASLFYGTPAYPPSPSPSPSPSQPLLMPPPSSTVTNNNSSGEIQVHNNTQNYHYCCDFNHVRGNYTANSTYHTNLNTLLSTLTSNTEIEYGFYNSSQGENTDKVYAIGLCTGDIKPDECRNCLNGSRANLTELCPNQKEAIGWYEDEKCMLRYSDRSILDLMETGPAFYANNMDNATDLDQFNKDVNTLLGNLKNEAALGDSRLKYAVGNTSGPDNKLIYGLVQCTPDLSGSECFDCLSQSIERIPIDCCKDRKGGRVVRPSCNMRFETSFLFYGDTAYVSPTPPSSTTTNTTSEVKSNKATIIAIAIAVPVVVFFAVVLIFFFICIRMRKPGEKFEAQQETYDDDDDNEIDISESLQFSFNTIREATNDFSDSNKLGQGGFGAVYKGRLINGQEIAVKRLSRDSGQGEREFKNEVLLVAKLQHRNLVRLLGFCLEGRERLLVYEFVTNKSLDYFIFDQTNRAQLDWEKRYKIIAGTARGILYLHQDSRLRVIHRDLKASNILLDEDMNPKIADFGLARLFVVDQTHADTNRVVGTYGYMAPEYAMHGQFSEKSDVFSFGVLVLEVVSGQRNSGIRHGENIDDLLSFAWRRWKEGRATDIIDPTVNSGSRNEIMRCIHIGLLCVQDNVAARPTMASIVLVLNSHSLSLPLPLEPAFYLDSRTGNLPNMQLWELNSETTRSNEYTTRSAQESVNEASVTEPYPR</sequence>
<evidence type="ECO:0000256" key="8">
    <source>
        <dbReference type="ARBA" id="ARBA00022741"/>
    </source>
</evidence>
<evidence type="ECO:0000256" key="17">
    <source>
        <dbReference type="SAM" id="Phobius"/>
    </source>
</evidence>
<dbReference type="PROSITE" id="PS51473">
    <property type="entry name" value="GNK2"/>
    <property type="match status" value="3"/>
</dbReference>
<evidence type="ECO:0000256" key="3">
    <source>
        <dbReference type="ARBA" id="ARBA00022553"/>
    </source>
</evidence>
<feature type="domain" description="Gnk2-homologous" evidence="19">
    <location>
        <begin position="171"/>
        <end position="276"/>
    </location>
</feature>
<dbReference type="InterPro" id="IPR038408">
    <property type="entry name" value="GNK2_sf"/>
</dbReference>
<keyword evidence="10 15" id="KW-0067">ATP-binding</keyword>
<keyword evidence="14" id="KW-0325">Glycoprotein</keyword>
<dbReference type="GO" id="GO:0004674">
    <property type="term" value="F:protein serine/threonine kinase activity"/>
    <property type="evidence" value="ECO:0007669"/>
    <property type="project" value="UniProtKB-KW"/>
</dbReference>
<dbReference type="PANTHER" id="PTHR27002">
    <property type="entry name" value="RECEPTOR-LIKE SERINE/THREONINE-PROTEIN KINASE SD1-8"/>
    <property type="match status" value="1"/>
</dbReference>
<evidence type="ECO:0000313" key="20">
    <source>
        <dbReference type="EMBL" id="KHN23189.1"/>
    </source>
</evidence>
<evidence type="ECO:0000256" key="13">
    <source>
        <dbReference type="ARBA" id="ARBA00023170"/>
    </source>
</evidence>
<dbReference type="AlphaFoldDB" id="A0A0B2QSW2"/>
<keyword evidence="12 17" id="KW-0472">Membrane</keyword>
<proteinExistence type="predicted"/>
<dbReference type="CDD" id="cd14066">
    <property type="entry name" value="STKc_IRAK"/>
    <property type="match status" value="1"/>
</dbReference>
<protein>
    <submittedName>
        <fullName evidence="20">Cysteine-rich receptor-like protein kinase 29</fullName>
        <ecNumber evidence="20">2.7.11.1</ecNumber>
    </submittedName>
</protein>
<feature type="compositionally biased region" description="Polar residues" evidence="16">
    <location>
        <begin position="794"/>
        <end position="814"/>
    </location>
</feature>
<reference evidence="20" key="1">
    <citation type="submission" date="2014-07" db="EMBL/GenBank/DDBJ databases">
        <title>Identification of a novel salt tolerance gene in wild soybean by whole-genome sequencing.</title>
        <authorList>
            <person name="Lam H.-M."/>
            <person name="Qi X."/>
            <person name="Li M.-W."/>
            <person name="Liu X."/>
            <person name="Xie M."/>
            <person name="Ni M."/>
            <person name="Xu X."/>
        </authorList>
    </citation>
    <scope>NUCLEOTIDE SEQUENCE [LARGE SCALE GENOMIC DNA]</scope>
    <source>
        <tissue evidence="20">Root</tissue>
    </source>
</reference>
<dbReference type="Pfam" id="PF01657">
    <property type="entry name" value="Stress-antifung"/>
    <property type="match status" value="3"/>
</dbReference>
<dbReference type="FunFam" id="3.30.430.20:FF:000003">
    <property type="entry name" value="Cysteine-rich RLK (RECEPTOR-like protein kinase) 10"/>
    <property type="match status" value="1"/>
</dbReference>
<dbReference type="InterPro" id="IPR002902">
    <property type="entry name" value="GNK2"/>
</dbReference>
<keyword evidence="3" id="KW-0597">Phosphoprotein</keyword>
<dbReference type="CDD" id="cd23509">
    <property type="entry name" value="Gnk2-like"/>
    <property type="match status" value="3"/>
</dbReference>
<evidence type="ECO:0000256" key="9">
    <source>
        <dbReference type="ARBA" id="ARBA00022777"/>
    </source>
</evidence>
<evidence type="ECO:0000256" key="12">
    <source>
        <dbReference type="ARBA" id="ARBA00023136"/>
    </source>
</evidence>
<evidence type="ECO:0000256" key="2">
    <source>
        <dbReference type="ARBA" id="ARBA00022527"/>
    </source>
</evidence>
<dbReference type="InterPro" id="IPR001245">
    <property type="entry name" value="Ser-Thr/Tyr_kinase_cat_dom"/>
</dbReference>
<dbReference type="PANTHER" id="PTHR27002:SF1104">
    <property type="entry name" value="CYSTEINE-RICH RECEPTOR-LIKE PROTEIN KINASE 27-RELATED"/>
    <property type="match status" value="1"/>
</dbReference>
<keyword evidence="13 20" id="KW-0675">Receptor</keyword>
<evidence type="ECO:0000256" key="11">
    <source>
        <dbReference type="ARBA" id="ARBA00022989"/>
    </source>
</evidence>
<keyword evidence="7" id="KW-0677">Repeat</keyword>
<evidence type="ECO:0000256" key="15">
    <source>
        <dbReference type="PROSITE-ProRule" id="PRU10141"/>
    </source>
</evidence>
<dbReference type="InterPro" id="IPR000719">
    <property type="entry name" value="Prot_kinase_dom"/>
</dbReference>
<feature type="region of interest" description="Disordered" evidence="16">
    <location>
        <begin position="129"/>
        <end position="154"/>
    </location>
</feature>
<dbReference type="GO" id="GO:0005524">
    <property type="term" value="F:ATP binding"/>
    <property type="evidence" value="ECO:0007669"/>
    <property type="project" value="UniProtKB-UniRule"/>
</dbReference>
<dbReference type="GO" id="GO:0006950">
    <property type="term" value="P:response to stress"/>
    <property type="evidence" value="ECO:0007669"/>
    <property type="project" value="UniProtKB-ARBA"/>
</dbReference>
<evidence type="ECO:0000256" key="7">
    <source>
        <dbReference type="ARBA" id="ARBA00022737"/>
    </source>
</evidence>
<evidence type="ECO:0000256" key="16">
    <source>
        <dbReference type="SAM" id="MobiDB-lite"/>
    </source>
</evidence>
<evidence type="ECO:0000259" key="19">
    <source>
        <dbReference type="PROSITE" id="PS51473"/>
    </source>
</evidence>
<dbReference type="Gene3D" id="3.30.430.20">
    <property type="entry name" value="Gnk2 domain, C-X8-C-X2-C motif"/>
    <property type="match status" value="3"/>
</dbReference>
<organism evidence="20">
    <name type="scientific">Glycine soja</name>
    <name type="common">Wild soybean</name>
    <dbReference type="NCBI Taxonomy" id="3848"/>
    <lineage>
        <taxon>Eukaryota</taxon>
        <taxon>Viridiplantae</taxon>
        <taxon>Streptophyta</taxon>
        <taxon>Embryophyta</taxon>
        <taxon>Tracheophyta</taxon>
        <taxon>Spermatophyta</taxon>
        <taxon>Magnoliopsida</taxon>
        <taxon>eudicotyledons</taxon>
        <taxon>Gunneridae</taxon>
        <taxon>Pentapetalae</taxon>
        <taxon>rosids</taxon>
        <taxon>fabids</taxon>
        <taxon>Fabales</taxon>
        <taxon>Fabaceae</taxon>
        <taxon>Papilionoideae</taxon>
        <taxon>50 kb inversion clade</taxon>
        <taxon>NPAAA clade</taxon>
        <taxon>indigoferoid/millettioid clade</taxon>
        <taxon>Phaseoleae</taxon>
        <taxon>Glycine</taxon>
        <taxon>Glycine subgen. Soja</taxon>
    </lineage>
</organism>
<dbReference type="InterPro" id="IPR017441">
    <property type="entry name" value="Protein_kinase_ATP_BS"/>
</dbReference>
<keyword evidence="11 17" id="KW-1133">Transmembrane helix</keyword>
<dbReference type="SUPFAM" id="SSF56112">
    <property type="entry name" value="Protein kinase-like (PK-like)"/>
    <property type="match status" value="1"/>
</dbReference>
<dbReference type="FunFam" id="3.30.200.20:FF:000959">
    <property type="entry name" value="Cysteine-rich receptor-like protein kinase 17"/>
    <property type="match status" value="1"/>
</dbReference>
<feature type="binding site" evidence="15">
    <location>
        <position position="517"/>
    </location>
    <ligand>
        <name>ATP</name>
        <dbReference type="ChEBI" id="CHEBI:30616"/>
    </ligand>
</feature>
<evidence type="ECO:0000256" key="1">
    <source>
        <dbReference type="ARBA" id="ARBA00004167"/>
    </source>
</evidence>
<dbReference type="PROSITE" id="PS50011">
    <property type="entry name" value="PROTEIN_KINASE_DOM"/>
    <property type="match status" value="1"/>
</dbReference>
<dbReference type="InterPro" id="IPR008271">
    <property type="entry name" value="Ser/Thr_kinase_AS"/>
</dbReference>
<dbReference type="PROSITE" id="PS00108">
    <property type="entry name" value="PROTEIN_KINASE_ST"/>
    <property type="match status" value="1"/>
</dbReference>
<feature type="compositionally biased region" description="Pro residues" evidence="16">
    <location>
        <begin position="129"/>
        <end position="149"/>
    </location>
</feature>
<dbReference type="Gene3D" id="3.30.200.20">
    <property type="entry name" value="Phosphorylase Kinase, domain 1"/>
    <property type="match status" value="1"/>
</dbReference>